<evidence type="ECO:0008006" key="3">
    <source>
        <dbReference type="Google" id="ProtNLM"/>
    </source>
</evidence>
<proteinExistence type="predicted"/>
<name>F6EJ20_HOYSD</name>
<dbReference type="Proteomes" id="UP000009235">
    <property type="component" value="Chromosome"/>
</dbReference>
<dbReference type="OrthoDB" id="4554204at2"/>
<accession>F6EJ20</accession>
<dbReference type="AlphaFoldDB" id="F6EJ20"/>
<dbReference type="EMBL" id="CP002786">
    <property type="protein sequence ID" value="AEF41252.1"/>
    <property type="molecule type" value="Genomic_DNA"/>
</dbReference>
<keyword evidence="2" id="KW-1185">Reference proteome</keyword>
<organism evidence="1 2">
    <name type="scientific">Hoyosella subflava (strain DSM 45089 / JCM 17490 / NBRC 109087 / DQS3-9A1)</name>
    <name type="common">Amycolicicoccus subflavus</name>
    <dbReference type="NCBI Taxonomy" id="443218"/>
    <lineage>
        <taxon>Bacteria</taxon>
        <taxon>Bacillati</taxon>
        <taxon>Actinomycetota</taxon>
        <taxon>Actinomycetes</taxon>
        <taxon>Mycobacteriales</taxon>
        <taxon>Hoyosellaceae</taxon>
        <taxon>Hoyosella</taxon>
    </lineage>
</organism>
<reference evidence="1 2" key="1">
    <citation type="journal article" date="2011" name="J. Bacteriol.">
        <title>Complete genome sequence of Amycolicicoccus subflavus DQS3-9A1T, an actinomycete isolated from crude oil-polluted soil.</title>
        <authorList>
            <person name="Cai M."/>
            <person name="Chen W.M."/>
            <person name="Nie Y."/>
            <person name="Chi C.Q."/>
            <person name="Wang Y.N."/>
            <person name="Tang Y.Q."/>
            <person name="Li G.Y."/>
            <person name="Wu X.L."/>
        </authorList>
    </citation>
    <scope>NUCLEOTIDE SEQUENCE [LARGE SCALE GENOMIC DNA]</scope>
    <source>
        <strain evidence="2">DSM 45089 / DQS3-9A1</strain>
    </source>
</reference>
<evidence type="ECO:0000313" key="1">
    <source>
        <dbReference type="EMBL" id="AEF41252.1"/>
    </source>
</evidence>
<dbReference type="KEGG" id="asd:AS9A_2805"/>
<dbReference type="STRING" id="443218.AS9A_2805"/>
<protein>
    <recommendedName>
        <fullName evidence="3">PE domain-containing protein</fullName>
    </recommendedName>
</protein>
<dbReference type="HOGENOM" id="CLU_2056438_0_0_11"/>
<gene>
    <name evidence="1" type="ordered locus">AS9A_2805</name>
</gene>
<sequence length="119" mass="12787">MTTPTEQIHLLNALSGGLASGELKLSSEAIGQAIACCDAYINAMARLRRTFVNTDENHGFGNLPSGQAIGRHFADKRLEMATVLGEYIEVAERIKETFVAARQRYAETHSAHVAALGSG</sequence>
<evidence type="ECO:0000313" key="2">
    <source>
        <dbReference type="Proteomes" id="UP000009235"/>
    </source>
</evidence>
<dbReference type="RefSeq" id="WP_013807601.1">
    <property type="nucleotide sequence ID" value="NC_015564.1"/>
</dbReference>